<evidence type="ECO:0000313" key="2">
    <source>
        <dbReference type="Proteomes" id="UP000268007"/>
    </source>
</evidence>
<proteinExistence type="predicted"/>
<protein>
    <recommendedName>
        <fullName evidence="3">Phosphoribosylpyrophosphate synthetase</fullName>
    </recommendedName>
</protein>
<dbReference type="EMBL" id="RBKU01000001">
    <property type="protein sequence ID" value="RKR85271.1"/>
    <property type="molecule type" value="Genomic_DNA"/>
</dbReference>
<dbReference type="Proteomes" id="UP000268007">
    <property type="component" value="Unassembled WGS sequence"/>
</dbReference>
<comment type="caution">
    <text evidence="1">The sequence shown here is derived from an EMBL/GenBank/DDBJ whole genome shotgun (WGS) entry which is preliminary data.</text>
</comment>
<sequence>MNADQYNYATVTQALDDLKARGYVDEFDFKDQYLFCNEKGIQFNPQELKITEVYRFEGASDPEDSSVVYAIESASGLKGVLIDAYGAYADERKTAFINSLSMD</sequence>
<dbReference type="AlphaFoldDB" id="A0A495J9B7"/>
<reference evidence="1 2" key="1">
    <citation type="submission" date="2018-10" db="EMBL/GenBank/DDBJ databases">
        <title>Genomic Encyclopedia of Archaeal and Bacterial Type Strains, Phase II (KMG-II): from individual species to whole genera.</title>
        <authorList>
            <person name="Goeker M."/>
        </authorList>
    </citation>
    <scope>NUCLEOTIDE SEQUENCE [LARGE SCALE GENOMIC DNA]</scope>
    <source>
        <strain evidence="1 2">DSM 18602</strain>
    </source>
</reference>
<dbReference type="OrthoDB" id="8418771at2"/>
<organism evidence="1 2">
    <name type="scientific">Mucilaginibacter gracilis</name>
    <dbReference type="NCBI Taxonomy" id="423350"/>
    <lineage>
        <taxon>Bacteria</taxon>
        <taxon>Pseudomonadati</taxon>
        <taxon>Bacteroidota</taxon>
        <taxon>Sphingobacteriia</taxon>
        <taxon>Sphingobacteriales</taxon>
        <taxon>Sphingobacteriaceae</taxon>
        <taxon>Mucilaginibacter</taxon>
    </lineage>
</organism>
<keyword evidence="2" id="KW-1185">Reference proteome</keyword>
<gene>
    <name evidence="1" type="ORF">BDD43_5535</name>
</gene>
<accession>A0A495J9B7</accession>
<dbReference type="RefSeq" id="WP_121201335.1">
    <property type="nucleotide sequence ID" value="NZ_RBKU01000001.1"/>
</dbReference>
<evidence type="ECO:0008006" key="3">
    <source>
        <dbReference type="Google" id="ProtNLM"/>
    </source>
</evidence>
<evidence type="ECO:0000313" key="1">
    <source>
        <dbReference type="EMBL" id="RKR85271.1"/>
    </source>
</evidence>
<name>A0A495J9B7_9SPHI</name>